<feature type="transmembrane region" description="Helical" evidence="8">
    <location>
        <begin position="334"/>
        <end position="351"/>
    </location>
</feature>
<gene>
    <name evidence="10" type="ORF">SAMN05216259_106373</name>
</gene>
<dbReference type="AlphaFoldDB" id="A0A1H0FP93"/>
<feature type="transmembrane region" description="Helical" evidence="8">
    <location>
        <begin position="357"/>
        <end position="381"/>
    </location>
</feature>
<dbReference type="CDD" id="cd06173">
    <property type="entry name" value="MFS_MefA_like"/>
    <property type="match status" value="1"/>
</dbReference>
<dbReference type="OrthoDB" id="4544213at2"/>
<dbReference type="GO" id="GO:0005886">
    <property type="term" value="C:plasma membrane"/>
    <property type="evidence" value="ECO:0007669"/>
    <property type="project" value="UniProtKB-SubCell"/>
</dbReference>
<dbReference type="InterPro" id="IPR036259">
    <property type="entry name" value="MFS_trans_sf"/>
</dbReference>
<feature type="transmembrane region" description="Helical" evidence="8">
    <location>
        <begin position="420"/>
        <end position="439"/>
    </location>
</feature>
<evidence type="ECO:0000256" key="2">
    <source>
        <dbReference type="ARBA" id="ARBA00022448"/>
    </source>
</evidence>
<evidence type="ECO:0000256" key="7">
    <source>
        <dbReference type="SAM" id="MobiDB-lite"/>
    </source>
</evidence>
<keyword evidence="4 8" id="KW-0812">Transmembrane</keyword>
<dbReference type="InterPro" id="IPR011701">
    <property type="entry name" value="MFS"/>
</dbReference>
<dbReference type="Pfam" id="PF07690">
    <property type="entry name" value="MFS_1"/>
    <property type="match status" value="1"/>
</dbReference>
<reference evidence="10 11" key="1">
    <citation type="submission" date="2016-10" db="EMBL/GenBank/DDBJ databases">
        <authorList>
            <person name="de Groot N.N."/>
        </authorList>
    </citation>
    <scope>NUCLEOTIDE SEQUENCE [LARGE SCALE GENOMIC DNA]</scope>
    <source>
        <strain evidence="10 11">CGMCC 4.2022</strain>
    </source>
</reference>
<keyword evidence="11" id="KW-1185">Reference proteome</keyword>
<accession>A0A1H0FP93</accession>
<keyword evidence="3" id="KW-1003">Cell membrane</keyword>
<dbReference type="PROSITE" id="PS50850">
    <property type="entry name" value="MFS"/>
    <property type="match status" value="1"/>
</dbReference>
<evidence type="ECO:0000256" key="1">
    <source>
        <dbReference type="ARBA" id="ARBA00004651"/>
    </source>
</evidence>
<keyword evidence="5 8" id="KW-1133">Transmembrane helix</keyword>
<dbReference type="PANTHER" id="PTHR23513">
    <property type="entry name" value="INTEGRAL MEMBRANE EFFLUX PROTEIN-RELATED"/>
    <property type="match status" value="1"/>
</dbReference>
<evidence type="ECO:0000256" key="5">
    <source>
        <dbReference type="ARBA" id="ARBA00022989"/>
    </source>
</evidence>
<feature type="region of interest" description="Disordered" evidence="7">
    <location>
        <begin position="220"/>
        <end position="247"/>
    </location>
</feature>
<feature type="transmembrane region" description="Helical" evidence="8">
    <location>
        <begin position="28"/>
        <end position="54"/>
    </location>
</feature>
<evidence type="ECO:0000256" key="4">
    <source>
        <dbReference type="ARBA" id="ARBA00022692"/>
    </source>
</evidence>
<dbReference type="RefSeq" id="WP_093785129.1">
    <property type="nucleotide sequence ID" value="NZ_FNIE01000006.1"/>
</dbReference>
<sequence length="451" mass="46129">MANSPVAEALSTAPAAPPPLRRNWNFQVLWIGATSMTLGVEAVDVAYPLLVLAISGSPGLAGLFAFVQAAANVLLGLPIGKLVDRLDHRRTLLFAEGFRAAATGSVALALALGGVTMVHLMVVAAVLGTGAAIGGPVRMLLVRSVVPKEQLTQALTQDEVREGTAALAGPAIGGVLYGITRTLPFVVGAATFVFSLLCALVIRLPPKGAQAGATGVAAGAVGAGDEPEADESAATEGSEGAEDAAEGEEAGAGGMFAGVLELWRQPALRGALTLIATFYLVVTAVTLVVVVSLREDQHASAGTVGLALTGGAVGMLAGSLLVKWLHAALQPGRLLVAVSAVAAVCVALLALPWGPWWVFVVLLLAHLTLPALRVLIDIMILRQVPEDRRGRTIVATMTVLSVGPPLGTLASGLLMQFASVDWAILVLAVVQGAVTLYGVRDPQIARAAWPE</sequence>
<keyword evidence="6 8" id="KW-0472">Membrane</keyword>
<dbReference type="STRING" id="310781.SAMN05216259_106373"/>
<evidence type="ECO:0000256" key="3">
    <source>
        <dbReference type="ARBA" id="ARBA00022475"/>
    </source>
</evidence>
<feature type="compositionally biased region" description="Acidic residues" evidence="7">
    <location>
        <begin position="225"/>
        <end position="247"/>
    </location>
</feature>
<dbReference type="Gene3D" id="1.20.1250.20">
    <property type="entry name" value="MFS general substrate transporter like domains"/>
    <property type="match status" value="1"/>
</dbReference>
<feature type="transmembrane region" description="Helical" evidence="8">
    <location>
        <begin position="393"/>
        <end position="414"/>
    </location>
</feature>
<comment type="subcellular location">
    <subcellularLocation>
        <location evidence="1">Cell membrane</location>
        <topology evidence="1">Multi-pass membrane protein</topology>
    </subcellularLocation>
</comment>
<organism evidence="10 11">
    <name type="scientific">Actinacidiphila guanduensis</name>
    <dbReference type="NCBI Taxonomy" id="310781"/>
    <lineage>
        <taxon>Bacteria</taxon>
        <taxon>Bacillati</taxon>
        <taxon>Actinomycetota</taxon>
        <taxon>Actinomycetes</taxon>
        <taxon>Kitasatosporales</taxon>
        <taxon>Streptomycetaceae</taxon>
        <taxon>Actinacidiphila</taxon>
    </lineage>
</organism>
<feature type="transmembrane region" description="Helical" evidence="8">
    <location>
        <begin position="299"/>
        <end position="322"/>
    </location>
</feature>
<proteinExistence type="predicted"/>
<dbReference type="InterPro" id="IPR020846">
    <property type="entry name" value="MFS_dom"/>
</dbReference>
<evidence type="ECO:0000256" key="8">
    <source>
        <dbReference type="SAM" id="Phobius"/>
    </source>
</evidence>
<name>A0A1H0FP93_9ACTN</name>
<dbReference type="InterPro" id="IPR010290">
    <property type="entry name" value="TM_effector"/>
</dbReference>
<evidence type="ECO:0000313" key="11">
    <source>
        <dbReference type="Proteomes" id="UP000199341"/>
    </source>
</evidence>
<dbReference type="Pfam" id="PF05977">
    <property type="entry name" value="MFS_3"/>
    <property type="match status" value="1"/>
</dbReference>
<dbReference type="GO" id="GO:0022857">
    <property type="term" value="F:transmembrane transporter activity"/>
    <property type="evidence" value="ECO:0007669"/>
    <property type="project" value="InterPro"/>
</dbReference>
<dbReference type="EMBL" id="FNIE01000006">
    <property type="protein sequence ID" value="SDN96414.1"/>
    <property type="molecule type" value="Genomic_DNA"/>
</dbReference>
<keyword evidence="2" id="KW-0813">Transport</keyword>
<dbReference type="Proteomes" id="UP000199341">
    <property type="component" value="Unassembled WGS sequence"/>
</dbReference>
<feature type="domain" description="Major facilitator superfamily (MFS) profile" evidence="9">
    <location>
        <begin position="25"/>
        <end position="443"/>
    </location>
</feature>
<dbReference type="PANTHER" id="PTHR23513:SF11">
    <property type="entry name" value="STAPHYLOFERRIN A TRANSPORTER"/>
    <property type="match status" value="1"/>
</dbReference>
<evidence type="ECO:0000256" key="6">
    <source>
        <dbReference type="ARBA" id="ARBA00023136"/>
    </source>
</evidence>
<protein>
    <submittedName>
        <fullName evidence="10">Fucose permease</fullName>
    </submittedName>
</protein>
<dbReference type="SUPFAM" id="SSF103473">
    <property type="entry name" value="MFS general substrate transporter"/>
    <property type="match status" value="1"/>
</dbReference>
<feature type="transmembrane region" description="Helical" evidence="8">
    <location>
        <begin position="185"/>
        <end position="202"/>
    </location>
</feature>
<evidence type="ECO:0000313" key="10">
    <source>
        <dbReference type="EMBL" id="SDN96414.1"/>
    </source>
</evidence>
<feature type="transmembrane region" description="Helical" evidence="8">
    <location>
        <begin position="60"/>
        <end position="80"/>
    </location>
</feature>
<feature type="transmembrane region" description="Helical" evidence="8">
    <location>
        <begin position="271"/>
        <end position="293"/>
    </location>
</feature>
<evidence type="ECO:0000259" key="9">
    <source>
        <dbReference type="PROSITE" id="PS50850"/>
    </source>
</evidence>